<sequence>MQTSHPFTLHVPQTDLDDLFQRLDNTRWPHQLPIDDWSRGVPGSYLKKLTTYWRHSFDWRKQEAKLNCFPQFISQINGQDIHFIHVRSAVPDAQPLLLCHGYPGSVVDFMQVIEPLVNPAESVPAFHVVAISLPGLGLSPVVTQPGWNLMRTTHAVAALMKQLGYERYGVQAGDAGAGIASLLGVLYPDCIIGIHLNGPEPFPEPTAEELAILERADDLSPTEQVRLERMQTFTREGRGYQAIQSTRPHTIGYGLHDSPVMQLAWIVEKYKEWTDPQKALPEDAIDIDQLLTNVSLYWFMGNGAGAATFIYENMYPAPPTASADWSAGGDGDGSWATGESEAKVIPMGVAVFAADNTIRRLVDRDGSIAHWSEFDTGGHFAAMEVPDLFVADVRTFFTSIR</sequence>
<feature type="domain" description="Epoxide hydrolase N-terminal" evidence="4">
    <location>
        <begin position="5"/>
        <end position="109"/>
    </location>
</feature>
<proteinExistence type="inferred from homology"/>
<dbReference type="PANTHER" id="PTHR21661">
    <property type="entry name" value="EPOXIDE HYDROLASE 1-RELATED"/>
    <property type="match status" value="1"/>
</dbReference>
<accession>A0ABW5LZE3</accession>
<evidence type="ECO:0000256" key="1">
    <source>
        <dbReference type="ARBA" id="ARBA00010088"/>
    </source>
</evidence>
<comment type="caution">
    <text evidence="5">The sequence shown here is derived from an EMBL/GenBank/DDBJ whole genome shotgun (WGS) entry which is preliminary data.</text>
</comment>
<keyword evidence="3 5" id="KW-0378">Hydrolase</keyword>
<dbReference type="InterPro" id="IPR010497">
    <property type="entry name" value="Epoxide_hydro_N"/>
</dbReference>
<comment type="similarity">
    <text evidence="1">Belongs to the peptidase S33 family.</text>
</comment>
<dbReference type="Gene3D" id="3.40.50.1820">
    <property type="entry name" value="alpha/beta hydrolase"/>
    <property type="match status" value="1"/>
</dbReference>
<name>A0ABW5LZE3_9BACT</name>
<dbReference type="GO" id="GO:0016787">
    <property type="term" value="F:hydrolase activity"/>
    <property type="evidence" value="ECO:0007669"/>
    <property type="project" value="UniProtKB-KW"/>
</dbReference>
<dbReference type="InterPro" id="IPR000639">
    <property type="entry name" value="Epox_hydrolase-like"/>
</dbReference>
<evidence type="ECO:0000256" key="3">
    <source>
        <dbReference type="ARBA" id="ARBA00022801"/>
    </source>
</evidence>
<dbReference type="PIRSF" id="PIRSF001112">
    <property type="entry name" value="Epoxide_hydrolase"/>
    <property type="match status" value="1"/>
</dbReference>
<protein>
    <submittedName>
        <fullName evidence="5">Epoxide hydrolase family protein</fullName>
        <ecNumber evidence="5">3.-.-.-</ecNumber>
    </submittedName>
</protein>
<reference evidence="6" key="1">
    <citation type="journal article" date="2019" name="Int. J. Syst. Evol. Microbiol.">
        <title>The Global Catalogue of Microorganisms (GCM) 10K type strain sequencing project: providing services to taxonomists for standard genome sequencing and annotation.</title>
        <authorList>
            <consortium name="The Broad Institute Genomics Platform"/>
            <consortium name="The Broad Institute Genome Sequencing Center for Infectious Disease"/>
            <person name="Wu L."/>
            <person name="Ma J."/>
        </authorList>
    </citation>
    <scope>NUCLEOTIDE SEQUENCE [LARGE SCALE GENOMIC DNA]</scope>
    <source>
        <strain evidence="6">KCTC 42805</strain>
    </source>
</reference>
<evidence type="ECO:0000256" key="2">
    <source>
        <dbReference type="ARBA" id="ARBA00022797"/>
    </source>
</evidence>
<dbReference type="EC" id="3.-.-.-" evidence="5"/>
<keyword evidence="6" id="KW-1185">Reference proteome</keyword>
<keyword evidence="2" id="KW-0058">Aromatic hydrocarbons catabolism</keyword>
<dbReference type="EMBL" id="JBHULN010000001">
    <property type="protein sequence ID" value="MFD2569218.1"/>
    <property type="molecule type" value="Genomic_DNA"/>
</dbReference>
<evidence type="ECO:0000313" key="6">
    <source>
        <dbReference type="Proteomes" id="UP001597469"/>
    </source>
</evidence>
<dbReference type="PANTHER" id="PTHR21661:SF35">
    <property type="entry name" value="EPOXIDE HYDROLASE"/>
    <property type="match status" value="1"/>
</dbReference>
<dbReference type="PRINTS" id="PR00412">
    <property type="entry name" value="EPOXHYDRLASE"/>
</dbReference>
<dbReference type="SUPFAM" id="SSF53474">
    <property type="entry name" value="alpha/beta-Hydrolases"/>
    <property type="match status" value="1"/>
</dbReference>
<evidence type="ECO:0000259" key="4">
    <source>
        <dbReference type="Pfam" id="PF06441"/>
    </source>
</evidence>
<dbReference type="InterPro" id="IPR016292">
    <property type="entry name" value="Epoxide_hydrolase"/>
</dbReference>
<dbReference type="Proteomes" id="UP001597469">
    <property type="component" value="Unassembled WGS sequence"/>
</dbReference>
<gene>
    <name evidence="5" type="ORF">ACFSUS_01150</name>
</gene>
<evidence type="ECO:0000313" key="5">
    <source>
        <dbReference type="EMBL" id="MFD2569218.1"/>
    </source>
</evidence>
<dbReference type="Pfam" id="PF06441">
    <property type="entry name" value="EHN"/>
    <property type="match status" value="1"/>
</dbReference>
<organism evidence="5 6">
    <name type="scientific">Spirosoma soli</name>
    <dbReference type="NCBI Taxonomy" id="1770529"/>
    <lineage>
        <taxon>Bacteria</taxon>
        <taxon>Pseudomonadati</taxon>
        <taxon>Bacteroidota</taxon>
        <taxon>Cytophagia</taxon>
        <taxon>Cytophagales</taxon>
        <taxon>Cytophagaceae</taxon>
        <taxon>Spirosoma</taxon>
    </lineage>
</organism>
<dbReference type="RefSeq" id="WP_381517905.1">
    <property type="nucleotide sequence ID" value="NZ_JBHULN010000001.1"/>
</dbReference>
<dbReference type="InterPro" id="IPR029058">
    <property type="entry name" value="AB_hydrolase_fold"/>
</dbReference>